<dbReference type="Proteomes" id="UP001549055">
    <property type="component" value="Unassembled WGS sequence"/>
</dbReference>
<dbReference type="InterPro" id="IPR014975">
    <property type="entry name" value="DUF1836"/>
</dbReference>
<keyword evidence="2" id="KW-1185">Reference proteome</keyword>
<evidence type="ECO:0000313" key="1">
    <source>
        <dbReference type="EMBL" id="MET3644000.1"/>
    </source>
</evidence>
<dbReference type="EMBL" id="JBEPMK010000002">
    <property type="protein sequence ID" value="MET3644000.1"/>
    <property type="molecule type" value="Genomic_DNA"/>
</dbReference>
<accession>A0ABV2JKV6</accession>
<reference evidence="1 2" key="1">
    <citation type="submission" date="2024-06" db="EMBL/GenBank/DDBJ databases">
        <title>Genomic Encyclopedia of Type Strains, Phase IV (KMG-IV): sequencing the most valuable type-strain genomes for metagenomic binning, comparative biology and taxonomic classification.</title>
        <authorList>
            <person name="Goeker M."/>
        </authorList>
    </citation>
    <scope>NUCLEOTIDE SEQUENCE [LARGE SCALE GENOMIC DNA]</scope>
    <source>
        <strain evidence="1 2">DSM 15349</strain>
    </source>
</reference>
<organism evidence="1 2">
    <name type="scientific">Streptococcus gallinaceus</name>
    <dbReference type="NCBI Taxonomy" id="165758"/>
    <lineage>
        <taxon>Bacteria</taxon>
        <taxon>Bacillati</taxon>
        <taxon>Bacillota</taxon>
        <taxon>Bacilli</taxon>
        <taxon>Lactobacillales</taxon>
        <taxon>Streptococcaceae</taxon>
        <taxon>Streptococcus</taxon>
    </lineage>
</organism>
<evidence type="ECO:0000313" key="2">
    <source>
        <dbReference type="Proteomes" id="UP001549055"/>
    </source>
</evidence>
<proteinExistence type="predicted"/>
<dbReference type="PANTHER" id="PTHR40056">
    <property type="entry name" value="HYPOTHETICAL CYTOSOLIC PROTEIN"/>
    <property type="match status" value="1"/>
</dbReference>
<dbReference type="PANTHER" id="PTHR40056:SF1">
    <property type="entry name" value="DUF1836 DOMAIN-CONTAINING PROTEIN"/>
    <property type="match status" value="1"/>
</dbReference>
<sequence length="148" mass="16784">MNLPNWQELPQLDLYLDQVLLYVNQVTSSAISKKDKQLTSAMINNYVKHGILPKPIKKKYGRSQVARLIILSLSKSVFQLPDIVAMIEQLSQERAANLLYDDMINCLNGQTAEQTHPLITRACETIQAYQATLCLIESLEETNHEPQS</sequence>
<dbReference type="Pfam" id="PF08876">
    <property type="entry name" value="DUF1836"/>
    <property type="match status" value="1"/>
</dbReference>
<comment type="caution">
    <text evidence="1">The sequence shown here is derived from an EMBL/GenBank/DDBJ whole genome shotgun (WGS) entry which is preliminary data.</text>
</comment>
<protein>
    <recommendedName>
        <fullName evidence="3">DUF1836 domain-containing protein</fullName>
    </recommendedName>
</protein>
<dbReference type="RefSeq" id="WP_354280181.1">
    <property type="nucleotide sequence ID" value="NZ_JBEPMK010000002.1"/>
</dbReference>
<name>A0ABV2JKV6_9STRE</name>
<gene>
    <name evidence="1" type="ORF">ABID27_000622</name>
</gene>
<evidence type="ECO:0008006" key="3">
    <source>
        <dbReference type="Google" id="ProtNLM"/>
    </source>
</evidence>